<comment type="caution">
    <text evidence="10">The sequence shown here is derived from an EMBL/GenBank/DDBJ whole genome shotgun (WGS) entry which is preliminary data.</text>
</comment>
<dbReference type="InterPro" id="IPR050539">
    <property type="entry name" value="ThrE_Dicarb/AminoAcid_Exp"/>
</dbReference>
<accession>A0ABN1JSS8</accession>
<evidence type="ECO:0000256" key="4">
    <source>
        <dbReference type="ARBA" id="ARBA00022692"/>
    </source>
</evidence>
<evidence type="ECO:0000313" key="11">
    <source>
        <dbReference type="Proteomes" id="UP001501510"/>
    </source>
</evidence>
<feature type="transmembrane region" description="Helical" evidence="8">
    <location>
        <begin position="6"/>
        <end position="23"/>
    </location>
</feature>
<organism evidence="10 11">
    <name type="scientific">Clostridium oceanicum</name>
    <dbReference type="NCBI Taxonomy" id="1543"/>
    <lineage>
        <taxon>Bacteria</taxon>
        <taxon>Bacillati</taxon>
        <taxon>Bacillota</taxon>
        <taxon>Clostridia</taxon>
        <taxon>Eubacteriales</taxon>
        <taxon>Clostridiaceae</taxon>
        <taxon>Clostridium</taxon>
    </lineage>
</organism>
<keyword evidence="3" id="KW-0997">Cell inner membrane</keyword>
<dbReference type="EMBL" id="BAAACG010000019">
    <property type="protein sequence ID" value="GAA0745997.1"/>
    <property type="molecule type" value="Genomic_DNA"/>
</dbReference>
<evidence type="ECO:0000313" key="10">
    <source>
        <dbReference type="EMBL" id="GAA0745997.1"/>
    </source>
</evidence>
<evidence type="ECO:0000256" key="1">
    <source>
        <dbReference type="ARBA" id="ARBA00004651"/>
    </source>
</evidence>
<comment type="subcellular location">
    <subcellularLocation>
        <location evidence="1">Cell membrane</location>
        <topology evidence="1">Multi-pass membrane protein</topology>
    </subcellularLocation>
</comment>
<evidence type="ECO:0000256" key="6">
    <source>
        <dbReference type="ARBA" id="ARBA00023136"/>
    </source>
</evidence>
<feature type="transmembrane region" description="Helical" evidence="8">
    <location>
        <begin position="118"/>
        <end position="139"/>
    </location>
</feature>
<keyword evidence="4 8" id="KW-0812">Transmembrane</keyword>
<dbReference type="RefSeq" id="WP_343763419.1">
    <property type="nucleotide sequence ID" value="NZ_BAAACG010000019.1"/>
</dbReference>
<proteinExistence type="inferred from homology"/>
<evidence type="ECO:0000256" key="7">
    <source>
        <dbReference type="ARBA" id="ARBA00034125"/>
    </source>
</evidence>
<dbReference type="InterPro" id="IPR024528">
    <property type="entry name" value="ThrE_2"/>
</dbReference>
<dbReference type="PANTHER" id="PTHR34390:SF1">
    <property type="entry name" value="SUCCINATE TRANSPORTER SUBUNIT YJJB-RELATED"/>
    <property type="match status" value="1"/>
</dbReference>
<keyword evidence="6 8" id="KW-0472">Membrane</keyword>
<dbReference type="Pfam" id="PF12821">
    <property type="entry name" value="ThrE_2"/>
    <property type="match status" value="1"/>
</dbReference>
<evidence type="ECO:0000256" key="3">
    <source>
        <dbReference type="ARBA" id="ARBA00022519"/>
    </source>
</evidence>
<keyword evidence="5 8" id="KW-1133">Transmembrane helix</keyword>
<evidence type="ECO:0000259" key="9">
    <source>
        <dbReference type="Pfam" id="PF12821"/>
    </source>
</evidence>
<feature type="transmembrane region" description="Helical" evidence="8">
    <location>
        <begin position="78"/>
        <end position="98"/>
    </location>
</feature>
<keyword evidence="11" id="KW-1185">Reference proteome</keyword>
<feature type="domain" description="Threonine/Serine exporter ThrE" evidence="9">
    <location>
        <begin position="7"/>
        <end position="133"/>
    </location>
</feature>
<name>A0ABN1JSS8_9CLOT</name>
<feature type="transmembrane region" description="Helical" evidence="8">
    <location>
        <begin position="50"/>
        <end position="66"/>
    </location>
</feature>
<protein>
    <submittedName>
        <fullName evidence="10">Threonine/serine exporter family protein</fullName>
    </submittedName>
</protein>
<dbReference type="PANTHER" id="PTHR34390">
    <property type="entry name" value="UPF0442 PROTEIN YJJB-RELATED"/>
    <property type="match status" value="1"/>
</dbReference>
<reference evidence="10 11" key="1">
    <citation type="journal article" date="2019" name="Int. J. Syst. Evol. Microbiol.">
        <title>The Global Catalogue of Microorganisms (GCM) 10K type strain sequencing project: providing services to taxonomists for standard genome sequencing and annotation.</title>
        <authorList>
            <consortium name="The Broad Institute Genomics Platform"/>
            <consortium name="The Broad Institute Genome Sequencing Center for Infectious Disease"/>
            <person name="Wu L."/>
            <person name="Ma J."/>
        </authorList>
    </citation>
    <scope>NUCLEOTIDE SEQUENCE [LARGE SCALE GENOMIC DNA]</scope>
    <source>
        <strain evidence="10 11">JCM 1407</strain>
    </source>
</reference>
<sequence>MMFLSNFAYSFLASLGFAGIFNIRGKNLIYSSIGGSIGWLFYLLCKNNSFLPAISFFVGSFAVGIYSETMARILKTPVTTFVIIGIIPLVPGGGMYYTMQKCVEGKITESLNIGFETLSIAGSIALGVILVSSTTKIIYKLKLKAKEKKLNKTNNEDICL</sequence>
<comment type="similarity">
    <text evidence="7">Belongs to the ThrE exporter (TC 2.A.79) family.</text>
</comment>
<dbReference type="Proteomes" id="UP001501510">
    <property type="component" value="Unassembled WGS sequence"/>
</dbReference>
<evidence type="ECO:0000256" key="2">
    <source>
        <dbReference type="ARBA" id="ARBA00022475"/>
    </source>
</evidence>
<gene>
    <name evidence="10" type="ORF">GCM10008906_33040</name>
</gene>
<keyword evidence="2" id="KW-1003">Cell membrane</keyword>
<evidence type="ECO:0000256" key="8">
    <source>
        <dbReference type="SAM" id="Phobius"/>
    </source>
</evidence>
<evidence type="ECO:0000256" key="5">
    <source>
        <dbReference type="ARBA" id="ARBA00022989"/>
    </source>
</evidence>
<feature type="transmembrane region" description="Helical" evidence="8">
    <location>
        <begin position="28"/>
        <end position="44"/>
    </location>
</feature>